<dbReference type="PIRSF" id="PIRSF005715">
    <property type="entry name" value="VPS45_Sec1"/>
    <property type="match status" value="1"/>
</dbReference>
<dbReference type="Gene3D" id="3.40.50.1910">
    <property type="match status" value="1"/>
</dbReference>
<evidence type="ECO:0000256" key="2">
    <source>
        <dbReference type="SAM" id="MobiDB-lite"/>
    </source>
</evidence>
<dbReference type="InterPro" id="IPR027482">
    <property type="entry name" value="Sec1-like_dom2"/>
</dbReference>
<name>A0AAI9SUK1_9ASCO</name>
<comment type="caution">
    <text evidence="3">The sequence shown here is derived from an EMBL/GenBank/DDBJ whole genome shotgun (WGS) entry which is preliminary data.</text>
</comment>
<dbReference type="InterPro" id="IPR043154">
    <property type="entry name" value="Sec-1-like_dom1"/>
</dbReference>
<dbReference type="Gene3D" id="1.25.40.60">
    <property type="match status" value="1"/>
</dbReference>
<evidence type="ECO:0000256" key="1">
    <source>
        <dbReference type="ARBA" id="ARBA00009884"/>
    </source>
</evidence>
<dbReference type="InterPro" id="IPR043127">
    <property type="entry name" value="Sec-1-like_dom3a"/>
</dbReference>
<dbReference type="SUPFAM" id="SSF56815">
    <property type="entry name" value="Sec1/munc18-like (SM) proteins"/>
    <property type="match status" value="1"/>
</dbReference>
<dbReference type="AlphaFoldDB" id="A0AAI9SUK1"/>
<dbReference type="InterPro" id="IPR001619">
    <property type="entry name" value="Sec1-like"/>
</dbReference>
<accession>A0AAI9SUK1</accession>
<dbReference type="Gene3D" id="3.40.50.2060">
    <property type="match status" value="1"/>
</dbReference>
<evidence type="ECO:0000313" key="3">
    <source>
        <dbReference type="EMBL" id="KAI3403108.2"/>
    </source>
</evidence>
<dbReference type="InterPro" id="IPR036045">
    <property type="entry name" value="Sec1-like_sf"/>
</dbReference>
<dbReference type="EMBL" id="JAHUZD010000138">
    <property type="protein sequence ID" value="KAI3403108.2"/>
    <property type="molecule type" value="Genomic_DNA"/>
</dbReference>
<dbReference type="GO" id="GO:0016192">
    <property type="term" value="P:vesicle-mediated transport"/>
    <property type="evidence" value="ECO:0007669"/>
    <property type="project" value="InterPro"/>
</dbReference>
<dbReference type="Pfam" id="PF00995">
    <property type="entry name" value="Sec1"/>
    <property type="match status" value="1"/>
</dbReference>
<dbReference type="Gene3D" id="3.90.830.10">
    <property type="entry name" value="Syntaxin Binding Protein 1, Chain A, domain 2"/>
    <property type="match status" value="1"/>
</dbReference>
<sequence>MTLSLSKVKDVYFDQLFHSQRHGDGVKSHNSNSGGGDGFGEVEQKRPKVLLLDNYTTAVVSMCYTQSQLLSNDVILIELIGSFKHLSSMKNVDCIVYIKPCTESIQSLLKELKAPHYKTYNLYFNNTVSKNQIEQLAEADEYEVIEKVIELFQDYSILNNELFLIKPEKNVANPVLSEAESLTSLLLALKKTPLIKYESNSIDLKRLSSEILYNINSNSNNNLFDDLNRHSDIPPILLLLDRKNDSITPLITPWTYQSMINEFLNIEKNVVKLPPDNQVILSQDDQFFKESMYLNYGDLTDKFQKYVEKYKTETKQSSIENLKSQNLSDLKKILTKFPEYKKFSVNILTHLNLISEIDEQISRQSLWEIGELQQTIICDLDQQSNIKQKLVEILESKKYLTEHKIKLVLLYSHRFHNPTDLSLFISKLNDPTFTIPSPTMNQLELLKKFTTLFRTNDIAAGQKHHSQQQGLTNLFANKRVNINNIFNRHSNATTNDNIYLQYTPRLNEILASLISPETQSSQTFLATLIPDKVKSQYGNNTDYSARDIIVYIKGGVTYEESRLVHELSANNNKVSIIIGGDEVVNSSSWLNKMCNMVSRNEDQEQASSPTTAQDRQELLREVL</sequence>
<dbReference type="PANTHER" id="PTHR11679">
    <property type="entry name" value="VESICLE PROTEIN SORTING-ASSOCIATED"/>
    <property type="match status" value="1"/>
</dbReference>
<proteinExistence type="inferred from homology"/>
<gene>
    <name evidence="3" type="ORF">KGF56_004168</name>
</gene>
<dbReference type="RefSeq" id="XP_049178855.1">
    <property type="nucleotide sequence ID" value="XM_049325579.1"/>
</dbReference>
<evidence type="ECO:0000313" key="4">
    <source>
        <dbReference type="Proteomes" id="UP001202479"/>
    </source>
</evidence>
<organism evidence="3 4">
    <name type="scientific">Candida oxycetoniae</name>
    <dbReference type="NCBI Taxonomy" id="497107"/>
    <lineage>
        <taxon>Eukaryota</taxon>
        <taxon>Fungi</taxon>
        <taxon>Dikarya</taxon>
        <taxon>Ascomycota</taxon>
        <taxon>Saccharomycotina</taxon>
        <taxon>Pichiomycetes</taxon>
        <taxon>Debaryomycetaceae</taxon>
        <taxon>Candida/Lodderomyces clade</taxon>
        <taxon>Candida</taxon>
    </lineage>
</organism>
<keyword evidence="4" id="KW-1185">Reference proteome</keyword>
<dbReference type="GeneID" id="73381783"/>
<feature type="region of interest" description="Disordered" evidence="2">
    <location>
        <begin position="21"/>
        <end position="41"/>
    </location>
</feature>
<reference evidence="3" key="1">
    <citation type="journal article" date="2022" name="DNA Res.">
        <title>Genome analysis of five recently described species of the CUG-Ser clade uncovers Candida theae as a new hybrid lineage with pathogenic potential in the Candida parapsilosis species complex.</title>
        <authorList>
            <person name="Mixao V."/>
            <person name="Del Olmo V."/>
            <person name="Hegedusova E."/>
            <person name="Saus E."/>
            <person name="Pryszcz L."/>
            <person name="Cillingova A."/>
            <person name="Nosek J."/>
            <person name="Gabaldon T."/>
        </authorList>
    </citation>
    <scope>NUCLEOTIDE SEQUENCE</scope>
    <source>
        <strain evidence="3">CBS 10844</strain>
    </source>
</reference>
<comment type="similarity">
    <text evidence="1">Belongs to the STXBP/unc-18/SEC1 family.</text>
</comment>
<protein>
    <submittedName>
        <fullName evidence="3">VPS45</fullName>
    </submittedName>
</protein>
<dbReference type="Proteomes" id="UP001202479">
    <property type="component" value="Unassembled WGS sequence"/>
</dbReference>